<keyword evidence="5 7" id="KW-1133">Transmembrane helix</keyword>
<feature type="domain" description="ABC transmembrane type-1" evidence="9">
    <location>
        <begin position="30"/>
        <end position="309"/>
    </location>
</feature>
<feature type="transmembrane region" description="Helical" evidence="7">
    <location>
        <begin position="29"/>
        <end position="51"/>
    </location>
</feature>
<feature type="transmembrane region" description="Helical" evidence="7">
    <location>
        <begin position="63"/>
        <end position="88"/>
    </location>
</feature>
<evidence type="ECO:0000256" key="1">
    <source>
        <dbReference type="ARBA" id="ARBA00004651"/>
    </source>
</evidence>
<reference evidence="10 11" key="1">
    <citation type="submission" date="2024-06" db="EMBL/GenBank/DDBJ databases">
        <title>The Natural Products Discovery Center: Release of the First 8490 Sequenced Strains for Exploring Actinobacteria Biosynthetic Diversity.</title>
        <authorList>
            <person name="Kalkreuter E."/>
            <person name="Kautsar S.A."/>
            <person name="Yang D."/>
            <person name="Bader C.D."/>
            <person name="Teijaro C.N."/>
            <person name="Fluegel L."/>
            <person name="Davis C.M."/>
            <person name="Simpson J.R."/>
            <person name="Lauterbach L."/>
            <person name="Steele A.D."/>
            <person name="Gui C."/>
            <person name="Meng S."/>
            <person name="Li G."/>
            <person name="Viehrig K."/>
            <person name="Ye F."/>
            <person name="Su P."/>
            <person name="Kiefer A.F."/>
            <person name="Nichols A."/>
            <person name="Cepeda A.J."/>
            <person name="Yan W."/>
            <person name="Fan B."/>
            <person name="Jiang Y."/>
            <person name="Adhikari A."/>
            <person name="Zheng C.-J."/>
            <person name="Schuster L."/>
            <person name="Cowan T.M."/>
            <person name="Smanski M.J."/>
            <person name="Chevrette M.G."/>
            <person name="De Carvalho L.P.S."/>
            <person name="Shen B."/>
        </authorList>
    </citation>
    <scope>NUCLEOTIDE SEQUENCE [LARGE SCALE GENOMIC DNA]</scope>
    <source>
        <strain evidence="10 11">NPDC049344</strain>
    </source>
</reference>
<dbReference type="PROSITE" id="PS50893">
    <property type="entry name" value="ABC_TRANSPORTER_2"/>
    <property type="match status" value="1"/>
</dbReference>
<dbReference type="PANTHER" id="PTHR24221:SF654">
    <property type="entry name" value="ATP-BINDING CASSETTE SUB-FAMILY B MEMBER 6"/>
    <property type="match status" value="1"/>
</dbReference>
<dbReference type="SMART" id="SM00382">
    <property type="entry name" value="AAA"/>
    <property type="match status" value="1"/>
</dbReference>
<feature type="transmembrane region" description="Helical" evidence="7">
    <location>
        <begin position="283"/>
        <end position="307"/>
    </location>
</feature>
<dbReference type="Proteomes" id="UP001552521">
    <property type="component" value="Unassembled WGS sequence"/>
</dbReference>
<dbReference type="InterPro" id="IPR003439">
    <property type="entry name" value="ABC_transporter-like_ATP-bd"/>
</dbReference>
<dbReference type="SUPFAM" id="SSF52540">
    <property type="entry name" value="P-loop containing nucleoside triphosphate hydrolases"/>
    <property type="match status" value="1"/>
</dbReference>
<feature type="transmembrane region" description="Helical" evidence="7">
    <location>
        <begin position="249"/>
        <end position="271"/>
    </location>
</feature>
<comment type="subcellular location">
    <subcellularLocation>
        <location evidence="1">Cell membrane</location>
        <topology evidence="1">Multi-pass membrane protein</topology>
    </subcellularLocation>
</comment>
<evidence type="ECO:0000256" key="5">
    <source>
        <dbReference type="ARBA" id="ARBA00022989"/>
    </source>
</evidence>
<dbReference type="InterPro" id="IPR017871">
    <property type="entry name" value="ABC_transporter-like_CS"/>
</dbReference>
<dbReference type="PROSITE" id="PS50929">
    <property type="entry name" value="ABC_TM1F"/>
    <property type="match status" value="1"/>
</dbReference>
<protein>
    <submittedName>
        <fullName evidence="10">ABC transporter ATP-binding protein</fullName>
    </submittedName>
</protein>
<dbReference type="EMBL" id="JBFAQK010000002">
    <property type="protein sequence ID" value="MEV4679713.1"/>
    <property type="molecule type" value="Genomic_DNA"/>
</dbReference>
<keyword evidence="11" id="KW-1185">Reference proteome</keyword>
<evidence type="ECO:0000256" key="6">
    <source>
        <dbReference type="ARBA" id="ARBA00023136"/>
    </source>
</evidence>
<evidence type="ECO:0000256" key="4">
    <source>
        <dbReference type="ARBA" id="ARBA00022840"/>
    </source>
</evidence>
<name>A0ABV3HNN9_9ACTN</name>
<evidence type="ECO:0000259" key="9">
    <source>
        <dbReference type="PROSITE" id="PS50929"/>
    </source>
</evidence>
<gene>
    <name evidence="10" type="ORF">AB0K36_02805</name>
</gene>
<dbReference type="InterPro" id="IPR011527">
    <property type="entry name" value="ABC1_TM_dom"/>
</dbReference>
<dbReference type="InterPro" id="IPR003593">
    <property type="entry name" value="AAA+_ATPase"/>
</dbReference>
<feature type="transmembrane region" description="Helical" evidence="7">
    <location>
        <begin position="164"/>
        <end position="185"/>
    </location>
</feature>
<proteinExistence type="predicted"/>
<evidence type="ECO:0000256" key="7">
    <source>
        <dbReference type="SAM" id="Phobius"/>
    </source>
</evidence>
<feature type="domain" description="ABC transporter" evidence="8">
    <location>
        <begin position="357"/>
        <end position="591"/>
    </location>
</feature>
<sequence>MKHTAGPGAAPAAELKVLRELARGNGPQLAAVGLLALVSTGATLALPLVVGKLLGAIQSGEGLAVWATVMVAAGFGSAAAGALASFLLGRMGQRLICRLRVRTMRHSLGLRLADARREGSGNLVARLTSDAARIKNLIDIGPVQLPMAGITVLGTLVVMGLLDWVLLLITVGAFLAAVGIITLVVKGLRRKYAAVGEEVGTLAQSFVAALDSLTVIKAYRAEDVVSASLAERARRVAKLETDAARMESLMVPVINLGQQIALVAVVVGGGARMLDGHLVLADFVAFLLYLLQLTAPLIMAASGVSGIQLGLVARKRFEDIFALPAEEGTYSPTVSEAAPLSASVQTRAVASAEVPAVRFEDVVFGYEAERPVLRGARFTVPGRGLTAVVGLSGSGKTTVLSLIERFMEPDSGRIEVHGRNLADWSPADLRSRIAYVDQASTLLQESVRANLVLGRRRPADDATLYSVLDRVGLAEDIRALPEGLDTVLDGATGLSGGQRQRLALARAVLADADLVLLDEPTSHLDSVNEQRLRLAVDRLAAERAVVVVAHRISTIQHADHVVVMDRGAVIDEGGHAALVDRCPAYAELVAGQSLGADFRAPIAA</sequence>
<dbReference type="PROSITE" id="PS00211">
    <property type="entry name" value="ABC_TRANSPORTER_1"/>
    <property type="match status" value="1"/>
</dbReference>
<dbReference type="CDD" id="cd18551">
    <property type="entry name" value="ABC_6TM_LmrA_like"/>
    <property type="match status" value="1"/>
</dbReference>
<dbReference type="Gene3D" id="1.20.1560.10">
    <property type="entry name" value="ABC transporter type 1, transmembrane domain"/>
    <property type="match status" value="1"/>
</dbReference>
<organism evidence="10 11">
    <name type="scientific">Streptomyces kurssanovii</name>
    <dbReference type="NCBI Taxonomy" id="67312"/>
    <lineage>
        <taxon>Bacteria</taxon>
        <taxon>Bacillati</taxon>
        <taxon>Actinomycetota</taxon>
        <taxon>Actinomycetes</taxon>
        <taxon>Kitasatosporales</taxon>
        <taxon>Streptomycetaceae</taxon>
        <taxon>Streptomyces</taxon>
    </lineage>
</organism>
<keyword evidence="3" id="KW-0547">Nucleotide-binding</keyword>
<evidence type="ECO:0000313" key="11">
    <source>
        <dbReference type="Proteomes" id="UP001552521"/>
    </source>
</evidence>
<dbReference type="RefSeq" id="WP_364587297.1">
    <property type="nucleotide sequence ID" value="NZ_JBFAQK010000002.1"/>
</dbReference>
<feature type="transmembrane region" description="Helical" evidence="7">
    <location>
        <begin position="136"/>
        <end position="158"/>
    </location>
</feature>
<keyword evidence="6 7" id="KW-0472">Membrane</keyword>
<evidence type="ECO:0000313" key="10">
    <source>
        <dbReference type="EMBL" id="MEV4679713.1"/>
    </source>
</evidence>
<dbReference type="InterPro" id="IPR039421">
    <property type="entry name" value="Type_1_exporter"/>
</dbReference>
<dbReference type="PANTHER" id="PTHR24221">
    <property type="entry name" value="ATP-BINDING CASSETTE SUB-FAMILY B"/>
    <property type="match status" value="1"/>
</dbReference>
<dbReference type="InterPro" id="IPR036640">
    <property type="entry name" value="ABC1_TM_sf"/>
</dbReference>
<keyword evidence="4 10" id="KW-0067">ATP-binding</keyword>
<keyword evidence="2 7" id="KW-0812">Transmembrane</keyword>
<evidence type="ECO:0000259" key="8">
    <source>
        <dbReference type="PROSITE" id="PS50893"/>
    </source>
</evidence>
<dbReference type="Pfam" id="PF00664">
    <property type="entry name" value="ABC_membrane"/>
    <property type="match status" value="1"/>
</dbReference>
<dbReference type="Gene3D" id="3.40.50.300">
    <property type="entry name" value="P-loop containing nucleotide triphosphate hydrolases"/>
    <property type="match status" value="1"/>
</dbReference>
<comment type="caution">
    <text evidence="10">The sequence shown here is derived from an EMBL/GenBank/DDBJ whole genome shotgun (WGS) entry which is preliminary data.</text>
</comment>
<dbReference type="InterPro" id="IPR027417">
    <property type="entry name" value="P-loop_NTPase"/>
</dbReference>
<evidence type="ECO:0000256" key="2">
    <source>
        <dbReference type="ARBA" id="ARBA00022692"/>
    </source>
</evidence>
<dbReference type="Pfam" id="PF00005">
    <property type="entry name" value="ABC_tran"/>
    <property type="match status" value="1"/>
</dbReference>
<dbReference type="SUPFAM" id="SSF90123">
    <property type="entry name" value="ABC transporter transmembrane region"/>
    <property type="match status" value="1"/>
</dbReference>
<accession>A0ABV3HNN9</accession>
<evidence type="ECO:0000256" key="3">
    <source>
        <dbReference type="ARBA" id="ARBA00022741"/>
    </source>
</evidence>
<dbReference type="GO" id="GO:0005524">
    <property type="term" value="F:ATP binding"/>
    <property type="evidence" value="ECO:0007669"/>
    <property type="project" value="UniProtKB-KW"/>
</dbReference>